<dbReference type="AlphaFoldDB" id="X6M0I9"/>
<name>X6M0I9_RETFI</name>
<sequence>MKRLDWKTILVLSTILGVSFNSIKQRLVDLFQGDIRIKKSCHCKHKHCLCFRIEAMPIPFCLYSYPETKQRLNTLYNDQSIVLNVNKYKVMNTAFQLIAIAIGSVRRSKSNALIMDPKCAQTTGKKCKIVQCCPSNPFNNELRCNKNTLASCVICCYNDKNCCILIALLIFNIVTFLKSFFNFIYSYQ</sequence>
<keyword evidence="1" id="KW-1133">Transmembrane helix</keyword>
<evidence type="ECO:0000313" key="3">
    <source>
        <dbReference type="Proteomes" id="UP000023152"/>
    </source>
</evidence>
<gene>
    <name evidence="2" type="ORF">RFI_30904</name>
</gene>
<keyword evidence="3" id="KW-1185">Reference proteome</keyword>
<feature type="transmembrane region" description="Helical" evidence="1">
    <location>
        <begin position="164"/>
        <end position="185"/>
    </location>
</feature>
<proteinExistence type="predicted"/>
<comment type="caution">
    <text evidence="2">The sequence shown here is derived from an EMBL/GenBank/DDBJ whole genome shotgun (WGS) entry which is preliminary data.</text>
</comment>
<dbReference type="EMBL" id="ASPP01027081">
    <property type="protein sequence ID" value="ETO06490.1"/>
    <property type="molecule type" value="Genomic_DNA"/>
</dbReference>
<keyword evidence="1" id="KW-0472">Membrane</keyword>
<reference evidence="2 3" key="1">
    <citation type="journal article" date="2013" name="Curr. Biol.">
        <title>The Genome of the Foraminiferan Reticulomyxa filosa.</title>
        <authorList>
            <person name="Glockner G."/>
            <person name="Hulsmann N."/>
            <person name="Schleicher M."/>
            <person name="Noegel A.A."/>
            <person name="Eichinger L."/>
            <person name="Gallinger C."/>
            <person name="Pawlowski J."/>
            <person name="Sierra R."/>
            <person name="Euteneuer U."/>
            <person name="Pillet L."/>
            <person name="Moustafa A."/>
            <person name="Platzer M."/>
            <person name="Groth M."/>
            <person name="Szafranski K."/>
            <person name="Schliwa M."/>
        </authorList>
    </citation>
    <scope>NUCLEOTIDE SEQUENCE [LARGE SCALE GENOMIC DNA]</scope>
</reference>
<dbReference type="Proteomes" id="UP000023152">
    <property type="component" value="Unassembled WGS sequence"/>
</dbReference>
<evidence type="ECO:0000313" key="2">
    <source>
        <dbReference type="EMBL" id="ETO06490.1"/>
    </source>
</evidence>
<evidence type="ECO:0000256" key="1">
    <source>
        <dbReference type="SAM" id="Phobius"/>
    </source>
</evidence>
<protein>
    <submittedName>
        <fullName evidence="2">Uncharacterized protein</fullName>
    </submittedName>
</protein>
<keyword evidence="1" id="KW-0812">Transmembrane</keyword>
<organism evidence="2 3">
    <name type="scientific">Reticulomyxa filosa</name>
    <dbReference type="NCBI Taxonomy" id="46433"/>
    <lineage>
        <taxon>Eukaryota</taxon>
        <taxon>Sar</taxon>
        <taxon>Rhizaria</taxon>
        <taxon>Retaria</taxon>
        <taxon>Foraminifera</taxon>
        <taxon>Monothalamids</taxon>
        <taxon>Reticulomyxidae</taxon>
        <taxon>Reticulomyxa</taxon>
    </lineage>
</organism>
<accession>X6M0I9</accession>